<evidence type="ECO:0000313" key="2">
    <source>
        <dbReference type="Proteomes" id="UP000003280"/>
    </source>
</evidence>
<protein>
    <submittedName>
        <fullName evidence="1">Uncharacterized protein</fullName>
    </submittedName>
</protein>
<gene>
    <name evidence="1" type="ORF">HMPREF9225_0313</name>
</gene>
<organism evidence="1 2">
    <name type="scientific">Peptoniphilus duerdenii ATCC BAA-1640</name>
    <dbReference type="NCBI Taxonomy" id="862517"/>
    <lineage>
        <taxon>Bacteria</taxon>
        <taxon>Bacillati</taxon>
        <taxon>Bacillota</taxon>
        <taxon>Tissierellia</taxon>
        <taxon>Tissierellales</taxon>
        <taxon>Peptoniphilaceae</taxon>
        <taxon>Peptoniphilus</taxon>
    </lineage>
</organism>
<dbReference type="Proteomes" id="UP000003280">
    <property type="component" value="Unassembled WGS sequence"/>
</dbReference>
<evidence type="ECO:0000313" key="1">
    <source>
        <dbReference type="EMBL" id="EFM25994.1"/>
    </source>
</evidence>
<comment type="caution">
    <text evidence="1">The sequence shown here is derived from an EMBL/GenBank/DDBJ whole genome shotgun (WGS) entry which is preliminary data.</text>
</comment>
<accession>E0NJH4</accession>
<keyword evidence="2" id="KW-1185">Reference proteome</keyword>
<sequence>MKKSNLDFVKSFKKLIDRDLERAFAGKSPGEVEVFKHAFYYDLFGQFATPFNDYNEKFLEKTEDYRQLAREKLRMGQDEFRDTFCTYGSYSAICIVNSIKKTKEYYTIDAYEIILGEKIKIYSPYELKEEDLGEVVFLRIVELDGKYYLIDSYMPLPEFNMTKFIVYNSDIIADARENNKEIRNYLNPIFLQNVKMPEIFSKLLSVNTDLTNIVFMKLHGECADIAENVMASLEEEEIEEEDLPTFLKVIIEYRESYKNYKKLPDYIKSVCSKGMMLNTYALEDFVRFIATFLEKEGERKIAKKIKDNLFIYKNILSNTKLGLFSDFDLQLRLFELGIYPGELTDMMLQICWEIKSSAYPLRKDKMTLTKGGEDTIINTFLELTYGGTFHKEDLKSFRMAYNFAYGTLLKRGFITEYLDLERLAEMTSDSEFFETITKSEMNTMLIENILDKETLSELIGPVKARSLYKNLKLLREGENVLTEEQKFLLQYVGLYELDKVEGFDEFYDEYLKENKESNIIDIKTKRRK</sequence>
<dbReference type="AlphaFoldDB" id="E0NJH4"/>
<dbReference type="STRING" id="862517.HMPREF9225_0313"/>
<proteinExistence type="predicted"/>
<dbReference type="EMBL" id="AEEH01000018">
    <property type="protein sequence ID" value="EFM25994.1"/>
    <property type="molecule type" value="Genomic_DNA"/>
</dbReference>
<dbReference type="HOGENOM" id="CLU_515658_0_0_9"/>
<name>E0NJH4_9FIRM</name>
<dbReference type="RefSeq" id="WP_008901149.1">
    <property type="nucleotide sequence ID" value="NZ_GL397071.1"/>
</dbReference>
<reference evidence="1 2" key="1">
    <citation type="submission" date="2010-07" db="EMBL/GenBank/DDBJ databases">
        <authorList>
            <person name="Muzny D."/>
            <person name="Qin X."/>
            <person name="Deng J."/>
            <person name="Jiang H."/>
            <person name="Liu Y."/>
            <person name="Qu J."/>
            <person name="Song X.-Z."/>
            <person name="Zhang L."/>
            <person name="Thornton R."/>
            <person name="Coyle M."/>
            <person name="Francisco L."/>
            <person name="Jackson L."/>
            <person name="Javaid M."/>
            <person name="Korchina V."/>
            <person name="Kovar C."/>
            <person name="Mata R."/>
            <person name="Mathew T."/>
            <person name="Ngo R."/>
            <person name="Nguyen L."/>
            <person name="Nguyen N."/>
            <person name="Okwuonu G."/>
            <person name="Ongeri F."/>
            <person name="Pham C."/>
            <person name="Simmons D."/>
            <person name="Wilczek-Boney K."/>
            <person name="Hale W."/>
            <person name="Jakkamsetti A."/>
            <person name="Pham P."/>
            <person name="Ruth R."/>
            <person name="San Lucas F."/>
            <person name="Warren J."/>
            <person name="Zhang J."/>
            <person name="Zhao Z."/>
            <person name="Zhou C."/>
            <person name="Zhu D."/>
            <person name="Lee S."/>
            <person name="Bess C."/>
            <person name="Blankenburg K."/>
            <person name="Forbes L."/>
            <person name="Fu Q."/>
            <person name="Gubbala S."/>
            <person name="Hirani K."/>
            <person name="Jayaseelan J.C."/>
            <person name="Lara F."/>
            <person name="Munidasa M."/>
            <person name="Palculict T."/>
            <person name="Patil S."/>
            <person name="Pu L.-L."/>
            <person name="Saada N."/>
            <person name="Tang L."/>
            <person name="Weissenberger G."/>
            <person name="Zhu Y."/>
            <person name="Hemphill L."/>
            <person name="Shang Y."/>
            <person name="Youmans B."/>
            <person name="Ayvaz T."/>
            <person name="Ross M."/>
            <person name="Santibanez J."/>
            <person name="Aqrawi P."/>
            <person name="Gross S."/>
            <person name="Joshi V."/>
            <person name="Fowler G."/>
            <person name="Nazareth L."/>
            <person name="Reid J."/>
            <person name="Worley K."/>
            <person name="Petrosino J."/>
            <person name="Highlander S."/>
            <person name="Gibbs R."/>
        </authorList>
    </citation>
    <scope>NUCLEOTIDE SEQUENCE [LARGE SCALE GENOMIC DNA]</scope>
    <source>
        <strain evidence="1 2">ATCC BAA-1640</strain>
    </source>
</reference>